<evidence type="ECO:0000313" key="3">
    <source>
        <dbReference type="Proteomes" id="UP000234752"/>
    </source>
</evidence>
<dbReference type="KEGG" id="ncb:C0V82_20475"/>
<keyword evidence="3" id="KW-1185">Reference proteome</keyword>
<reference evidence="2 3" key="1">
    <citation type="submission" date="2017-12" db="EMBL/GenBank/DDBJ databases">
        <title>Genomes of bacteria within cyanobacterial aggregates.</title>
        <authorList>
            <person name="Cai H."/>
        </authorList>
    </citation>
    <scope>NUCLEOTIDE SEQUENCE [LARGE SCALE GENOMIC DNA]</scope>
    <source>
        <strain evidence="2 3">TH16</strain>
    </source>
</reference>
<organism evidence="2 3">
    <name type="scientific">Niveispirillum cyanobacteriorum</name>
    <dbReference type="NCBI Taxonomy" id="1612173"/>
    <lineage>
        <taxon>Bacteria</taxon>
        <taxon>Pseudomonadati</taxon>
        <taxon>Pseudomonadota</taxon>
        <taxon>Alphaproteobacteria</taxon>
        <taxon>Rhodospirillales</taxon>
        <taxon>Azospirillaceae</taxon>
        <taxon>Niveispirillum</taxon>
    </lineage>
</organism>
<sequence>MILDLSGLLHVDDPVFRRMLRQWLVGDEKPTADRTNVILFDTGKDKLVLSIPDSLLTERRQALGRVAEALASHHRGELRTAWFDLSRRADDFADAVRDLVEQMGSEQYPDAPPAADALDKFMEMERTLHAVDLSSLLREQIIFRLDDEQGLVPVMVERTVSIEALDRLFTTHMRREPWLFDQATALLDRRMLYDLLRDDAVHALPIAIKLHAATVAGEEFREMTARFPARLHGKLVVEMPFLEWVADRELYRKALNQAQADEVAVAVDHIPALAPSDTELPVVDWYRIPWLGDDGAPVDLSGGIAWLGPMARTRCILTRCRDDQALEDARTLGFRYVEGAAATRAYHDGLKVGDDQRRERTAPGNGPKDKAGVEPTEEPVKPSSWWSRLFGGGGRSGS</sequence>
<dbReference type="AlphaFoldDB" id="A0A2K9NHX3"/>
<dbReference type="Proteomes" id="UP000234752">
    <property type="component" value="Chromosome eg_2"/>
</dbReference>
<evidence type="ECO:0000313" key="2">
    <source>
        <dbReference type="EMBL" id="AUN32694.1"/>
    </source>
</evidence>
<gene>
    <name evidence="2" type="ORF">C0V82_20475</name>
</gene>
<proteinExistence type="predicted"/>
<feature type="compositionally biased region" description="Basic and acidic residues" evidence="1">
    <location>
        <begin position="351"/>
        <end position="372"/>
    </location>
</feature>
<name>A0A2K9NHX3_9PROT</name>
<protein>
    <submittedName>
        <fullName evidence="2">Uncharacterized protein</fullName>
    </submittedName>
</protein>
<feature type="region of interest" description="Disordered" evidence="1">
    <location>
        <begin position="351"/>
        <end position="398"/>
    </location>
</feature>
<accession>A0A2K9NHX3</accession>
<dbReference type="EMBL" id="CP025612">
    <property type="protein sequence ID" value="AUN32694.1"/>
    <property type="molecule type" value="Genomic_DNA"/>
</dbReference>
<evidence type="ECO:0000256" key="1">
    <source>
        <dbReference type="SAM" id="MobiDB-lite"/>
    </source>
</evidence>